<feature type="transmembrane region" description="Helical" evidence="1">
    <location>
        <begin position="45"/>
        <end position="62"/>
    </location>
</feature>
<gene>
    <name evidence="2" type="ORF">WIS52_07025</name>
</gene>
<organism evidence="2 3">
    <name type="scientific">Pseudonocardia nematodicida</name>
    <dbReference type="NCBI Taxonomy" id="1206997"/>
    <lineage>
        <taxon>Bacteria</taxon>
        <taxon>Bacillati</taxon>
        <taxon>Actinomycetota</taxon>
        <taxon>Actinomycetes</taxon>
        <taxon>Pseudonocardiales</taxon>
        <taxon>Pseudonocardiaceae</taxon>
        <taxon>Pseudonocardia</taxon>
    </lineage>
</organism>
<dbReference type="EMBL" id="JBEDNQ010000002">
    <property type="protein sequence ID" value="MEQ3550221.1"/>
    <property type="molecule type" value="Genomic_DNA"/>
</dbReference>
<dbReference type="InterPro" id="IPR019099">
    <property type="entry name" value="Uncharacterised_PGPGW_TM"/>
</dbReference>
<dbReference type="Proteomes" id="UP001494902">
    <property type="component" value="Unassembled WGS sequence"/>
</dbReference>
<proteinExistence type="predicted"/>
<protein>
    <submittedName>
        <fullName evidence="2">TIGR02611 family protein</fullName>
    </submittedName>
</protein>
<keyword evidence="1" id="KW-1133">Transmembrane helix</keyword>
<evidence type="ECO:0000256" key="1">
    <source>
        <dbReference type="SAM" id="Phobius"/>
    </source>
</evidence>
<evidence type="ECO:0000313" key="2">
    <source>
        <dbReference type="EMBL" id="MEQ3550221.1"/>
    </source>
</evidence>
<feature type="transmembrane region" description="Helical" evidence="1">
    <location>
        <begin position="68"/>
        <end position="86"/>
    </location>
</feature>
<keyword evidence="1" id="KW-0812">Transmembrane</keyword>
<keyword evidence="3" id="KW-1185">Reference proteome</keyword>
<dbReference type="Pfam" id="PF09656">
    <property type="entry name" value="PGPGW"/>
    <property type="match status" value="1"/>
</dbReference>
<dbReference type="RefSeq" id="WP_349297300.1">
    <property type="nucleotide sequence ID" value="NZ_JBEDNQ010000002.1"/>
</dbReference>
<comment type="caution">
    <text evidence="2">The sequence shown here is derived from an EMBL/GenBank/DDBJ whole genome shotgun (WGS) entry which is preliminary data.</text>
</comment>
<dbReference type="NCBIfam" id="TIGR02611">
    <property type="entry name" value="TIGR02611 family protein"/>
    <property type="match status" value="1"/>
</dbReference>
<keyword evidence="1" id="KW-0472">Membrane</keyword>
<reference evidence="2 3" key="1">
    <citation type="submission" date="2024-03" db="EMBL/GenBank/DDBJ databases">
        <title>Draft genome sequence of Pseudonocardia nematodicida JCM 31783.</title>
        <authorList>
            <person name="Butdee W."/>
            <person name="Duangmal K."/>
        </authorList>
    </citation>
    <scope>NUCLEOTIDE SEQUENCE [LARGE SCALE GENOMIC DNA]</scope>
    <source>
        <strain evidence="2 3">JCM 31783</strain>
    </source>
</reference>
<dbReference type="InterPro" id="IPR013434">
    <property type="entry name" value="CHP02611"/>
</dbReference>
<sequence>MPADRGRPPRRYTGLRRWFRRTKVRYRAFRANVARNPMLDMTYRITMGVLGTAIVIIGVIALPAPGPGWAIIFLGLGVLAAEFMWAKRVLHYVRVRYDIWVAWMGRQTRPVQLGVMTLILGIVAVCSWIAGVFDGAGGVLGIEWAWLESPFKHLVIPEKVPVPEPTGVPEVR</sequence>
<feature type="transmembrane region" description="Helical" evidence="1">
    <location>
        <begin position="113"/>
        <end position="133"/>
    </location>
</feature>
<accession>A0ABV1K7T6</accession>
<name>A0ABV1K7T6_9PSEU</name>
<evidence type="ECO:0000313" key="3">
    <source>
        <dbReference type="Proteomes" id="UP001494902"/>
    </source>
</evidence>